<evidence type="ECO:0000256" key="4">
    <source>
        <dbReference type="ARBA" id="ARBA00012146"/>
    </source>
</evidence>
<keyword evidence="5" id="KW-0963">Cytoplasm</keyword>
<dbReference type="InterPro" id="IPR008162">
    <property type="entry name" value="Pyrophosphatase"/>
</dbReference>
<dbReference type="KEGG" id="mtm:MYCTH_2313117"/>
<evidence type="ECO:0000256" key="7">
    <source>
        <dbReference type="ARBA" id="ARBA00022801"/>
    </source>
</evidence>
<dbReference type="Pfam" id="PF00719">
    <property type="entry name" value="Pyrophosphatase"/>
    <property type="match status" value="1"/>
</dbReference>
<comment type="similarity">
    <text evidence="3">Belongs to the PPase family.</text>
</comment>
<dbReference type="VEuPathDB" id="FungiDB:MYCTH_2313117"/>
<keyword evidence="8" id="KW-0460">Magnesium</keyword>
<evidence type="ECO:0000256" key="1">
    <source>
        <dbReference type="ARBA" id="ARBA00001946"/>
    </source>
</evidence>
<dbReference type="AlphaFoldDB" id="G2QNT4"/>
<gene>
    <name evidence="13" type="ORF">MYCTH_2313117</name>
</gene>
<dbReference type="Proteomes" id="UP000007322">
    <property type="component" value="Chromosome 7"/>
</dbReference>
<dbReference type="GO" id="GO:0000287">
    <property type="term" value="F:magnesium ion binding"/>
    <property type="evidence" value="ECO:0007669"/>
    <property type="project" value="InterPro"/>
</dbReference>
<name>G2QNT4_THET4</name>
<accession>G2QNT4</accession>
<dbReference type="PROSITE" id="PS00387">
    <property type="entry name" value="PPASE"/>
    <property type="match status" value="1"/>
</dbReference>
<dbReference type="eggNOG" id="KOG1626">
    <property type="taxonomic scope" value="Eukaryota"/>
</dbReference>
<protein>
    <recommendedName>
        <fullName evidence="10">Inorganic pyrophosphatase</fullName>
        <ecNumber evidence="4">3.6.1.1</ecNumber>
    </recommendedName>
    <alternativeName>
        <fullName evidence="9">Pyrophosphate phospho-hydrolase</fullName>
    </alternativeName>
</protein>
<keyword evidence="6" id="KW-0479">Metal-binding</keyword>
<evidence type="ECO:0000313" key="14">
    <source>
        <dbReference type="Proteomes" id="UP000007322"/>
    </source>
</evidence>
<dbReference type="Gene3D" id="3.90.80.10">
    <property type="entry name" value="Inorganic pyrophosphatase"/>
    <property type="match status" value="1"/>
</dbReference>
<dbReference type="InParanoid" id="G2QNT4"/>
<keyword evidence="14" id="KW-1185">Reference proteome</keyword>
<comment type="catalytic activity">
    <reaction evidence="11">
        <text>diphosphate + H2O = 2 phosphate + H(+)</text>
        <dbReference type="Rhea" id="RHEA:24576"/>
        <dbReference type="ChEBI" id="CHEBI:15377"/>
        <dbReference type="ChEBI" id="CHEBI:15378"/>
        <dbReference type="ChEBI" id="CHEBI:33019"/>
        <dbReference type="ChEBI" id="CHEBI:43474"/>
        <dbReference type="EC" id="3.6.1.1"/>
    </reaction>
</comment>
<feature type="region of interest" description="Disordered" evidence="12">
    <location>
        <begin position="259"/>
        <end position="287"/>
    </location>
</feature>
<dbReference type="InterPro" id="IPR036649">
    <property type="entry name" value="Pyrophosphatase_sf"/>
</dbReference>
<comment type="subcellular location">
    <subcellularLocation>
        <location evidence="2">Cytoplasm</location>
    </subcellularLocation>
</comment>
<evidence type="ECO:0000256" key="2">
    <source>
        <dbReference type="ARBA" id="ARBA00004496"/>
    </source>
</evidence>
<evidence type="ECO:0000256" key="11">
    <source>
        <dbReference type="ARBA" id="ARBA00047820"/>
    </source>
</evidence>
<proteinExistence type="inferred from homology"/>
<feature type="compositionally biased region" description="Basic and acidic residues" evidence="12">
    <location>
        <begin position="271"/>
        <end position="280"/>
    </location>
</feature>
<reference evidence="13 14" key="1">
    <citation type="journal article" date="2011" name="Nat. Biotechnol.">
        <title>Comparative genomic analysis of the thermophilic biomass-degrading fungi Myceliophthora thermophila and Thielavia terrestris.</title>
        <authorList>
            <person name="Berka R.M."/>
            <person name="Grigoriev I.V."/>
            <person name="Otillar R."/>
            <person name="Salamov A."/>
            <person name="Grimwood J."/>
            <person name="Reid I."/>
            <person name="Ishmael N."/>
            <person name="John T."/>
            <person name="Darmond C."/>
            <person name="Moisan M.-C."/>
            <person name="Henrissat B."/>
            <person name="Coutinho P.M."/>
            <person name="Lombard V."/>
            <person name="Natvig D.O."/>
            <person name="Lindquist E."/>
            <person name="Schmutz J."/>
            <person name="Lucas S."/>
            <person name="Harris P."/>
            <person name="Powlowski J."/>
            <person name="Bellemare A."/>
            <person name="Taylor D."/>
            <person name="Butler G."/>
            <person name="de Vries R.P."/>
            <person name="Allijn I.E."/>
            <person name="van den Brink J."/>
            <person name="Ushinsky S."/>
            <person name="Storms R."/>
            <person name="Powell A.J."/>
            <person name="Paulsen I.T."/>
            <person name="Elbourne L.D.H."/>
            <person name="Baker S.E."/>
            <person name="Magnuson J."/>
            <person name="LaBoissiere S."/>
            <person name="Clutterbuck A.J."/>
            <person name="Martinez D."/>
            <person name="Wogulis M."/>
            <person name="de Leon A.L."/>
            <person name="Rey M.W."/>
            <person name="Tsang A."/>
        </authorList>
    </citation>
    <scope>NUCLEOTIDE SEQUENCE [LARGE SCALE GENOMIC DNA]</scope>
    <source>
        <strain evidence="14">ATCC 42464 / BCRC 31852 / DSM 1799</strain>
    </source>
</reference>
<dbReference type="OMA" id="TWESPHY"/>
<evidence type="ECO:0000256" key="12">
    <source>
        <dbReference type="SAM" id="MobiDB-lite"/>
    </source>
</evidence>
<evidence type="ECO:0000256" key="6">
    <source>
        <dbReference type="ARBA" id="ARBA00022723"/>
    </source>
</evidence>
<dbReference type="SUPFAM" id="SSF50324">
    <property type="entry name" value="Inorganic pyrophosphatase"/>
    <property type="match status" value="1"/>
</dbReference>
<dbReference type="CDD" id="cd00412">
    <property type="entry name" value="pyrophosphatase"/>
    <property type="match status" value="1"/>
</dbReference>
<dbReference type="GO" id="GO:0005737">
    <property type="term" value="C:cytoplasm"/>
    <property type="evidence" value="ECO:0007669"/>
    <property type="project" value="UniProtKB-SubCell"/>
</dbReference>
<dbReference type="EC" id="3.6.1.1" evidence="4"/>
<keyword evidence="7" id="KW-0378">Hydrolase</keyword>
<evidence type="ECO:0000256" key="5">
    <source>
        <dbReference type="ARBA" id="ARBA00022490"/>
    </source>
</evidence>
<dbReference type="GO" id="GO:0006796">
    <property type="term" value="P:phosphate-containing compound metabolic process"/>
    <property type="evidence" value="ECO:0007669"/>
    <property type="project" value="InterPro"/>
</dbReference>
<evidence type="ECO:0000256" key="3">
    <source>
        <dbReference type="ARBA" id="ARBA00006220"/>
    </source>
</evidence>
<dbReference type="EMBL" id="CP003008">
    <property type="protein sequence ID" value="AEO62110.1"/>
    <property type="molecule type" value="Genomic_DNA"/>
</dbReference>
<sequence length="324" mass="36777">MATTSPLDEHAQKGEYVIRKSGRPFTKDFRIHFERAHDGVPVSPFHDIPLYHDREKGILNMVIEIPRWSNAKFEISREKSLNPIVQDTLDHAPRFVKNFFPYRGYIWNYGALPQTWEDPDHKDPETGAPGDNDPLDACEIGRAVAPGPGTVRRVRPLGVLGLLDAGETDWKVLVVDVDDPVLGARLRDLPDVERLLPGLLDATRDWFRFYMVPDGRPPNEFAFGGQWKGRRFAEKIIADCEDAWKRLVKGKTKREDISLDNTTLDGTPGKLDPDEVRLPPDEDLPPAPIEQDLDEWFYIDRKTAEDGEGSLSGNNMTIVLEMQE</sequence>
<dbReference type="RefSeq" id="XP_003667355.1">
    <property type="nucleotide sequence ID" value="XM_003667307.1"/>
</dbReference>
<evidence type="ECO:0000313" key="13">
    <source>
        <dbReference type="EMBL" id="AEO62110.1"/>
    </source>
</evidence>
<evidence type="ECO:0000256" key="9">
    <source>
        <dbReference type="ARBA" id="ARBA00032535"/>
    </source>
</evidence>
<organism evidence="13 14">
    <name type="scientific">Thermothelomyces thermophilus (strain ATCC 42464 / BCRC 31852 / DSM 1799)</name>
    <name type="common">Sporotrichum thermophile</name>
    <dbReference type="NCBI Taxonomy" id="573729"/>
    <lineage>
        <taxon>Eukaryota</taxon>
        <taxon>Fungi</taxon>
        <taxon>Dikarya</taxon>
        <taxon>Ascomycota</taxon>
        <taxon>Pezizomycotina</taxon>
        <taxon>Sordariomycetes</taxon>
        <taxon>Sordariomycetidae</taxon>
        <taxon>Sordariales</taxon>
        <taxon>Chaetomiaceae</taxon>
        <taxon>Thermothelomyces</taxon>
    </lineage>
</organism>
<dbReference type="STRING" id="573729.G2QNT4"/>
<evidence type="ECO:0000256" key="8">
    <source>
        <dbReference type="ARBA" id="ARBA00022842"/>
    </source>
</evidence>
<dbReference type="FunFam" id="3.90.80.10:FF:000004">
    <property type="entry name" value="Inorganic pyrophosphatase"/>
    <property type="match status" value="1"/>
</dbReference>
<dbReference type="GO" id="GO:0004427">
    <property type="term" value="F:inorganic diphosphate phosphatase activity"/>
    <property type="evidence" value="ECO:0007669"/>
    <property type="project" value="UniProtKB-EC"/>
</dbReference>
<dbReference type="PANTHER" id="PTHR10286">
    <property type="entry name" value="INORGANIC PYROPHOSPHATASE"/>
    <property type="match status" value="1"/>
</dbReference>
<evidence type="ECO:0000256" key="10">
    <source>
        <dbReference type="ARBA" id="ARBA00040300"/>
    </source>
</evidence>
<dbReference type="GeneID" id="11509984"/>
<dbReference type="OrthoDB" id="1608002at2759"/>
<dbReference type="HOGENOM" id="CLU_040684_0_1_1"/>
<comment type="cofactor">
    <cofactor evidence="1">
        <name>Mg(2+)</name>
        <dbReference type="ChEBI" id="CHEBI:18420"/>
    </cofactor>
</comment>